<dbReference type="EMBL" id="JAVIJP010000054">
    <property type="protein sequence ID" value="KAL3624093.1"/>
    <property type="molecule type" value="Genomic_DNA"/>
</dbReference>
<evidence type="ECO:0000256" key="4">
    <source>
        <dbReference type="ARBA" id="ARBA00022989"/>
    </source>
</evidence>
<keyword evidence="3" id="KW-0256">Endoplasmic reticulum</keyword>
<dbReference type="PANTHER" id="PTHR46626:SF2">
    <property type="entry name" value="RETICULON-LIKE PROTEIN B17"/>
    <property type="match status" value="1"/>
</dbReference>
<dbReference type="GO" id="GO:0005789">
    <property type="term" value="C:endoplasmic reticulum membrane"/>
    <property type="evidence" value="ECO:0007669"/>
    <property type="project" value="UniProtKB-SubCell"/>
</dbReference>
<keyword evidence="5 6" id="KW-0472">Membrane</keyword>
<keyword evidence="9" id="KW-1185">Reference proteome</keyword>
<sequence>MWKDVSKSSLWFGFGSLCFMSSCFTRGVHFSIFSFLSPVGLLFLGLSFFSNSMRKRDVTEEIKREFKLTDDDILRVGKLILPAANLAISKTRRVFSGEPAMTLKVDSFANVCSGLANVDDDVFEQQRASTTVMTTEIGLSTGLNGVGFWVFIDSKFTICYKRIIYLLM</sequence>
<evidence type="ECO:0000256" key="1">
    <source>
        <dbReference type="ARBA" id="ARBA00004477"/>
    </source>
</evidence>
<organism evidence="8 9">
    <name type="scientific">Castilleja foliolosa</name>
    <dbReference type="NCBI Taxonomy" id="1961234"/>
    <lineage>
        <taxon>Eukaryota</taxon>
        <taxon>Viridiplantae</taxon>
        <taxon>Streptophyta</taxon>
        <taxon>Embryophyta</taxon>
        <taxon>Tracheophyta</taxon>
        <taxon>Spermatophyta</taxon>
        <taxon>Magnoliopsida</taxon>
        <taxon>eudicotyledons</taxon>
        <taxon>Gunneridae</taxon>
        <taxon>Pentapetalae</taxon>
        <taxon>asterids</taxon>
        <taxon>lamiids</taxon>
        <taxon>Lamiales</taxon>
        <taxon>Orobanchaceae</taxon>
        <taxon>Pedicularideae</taxon>
        <taxon>Castillejinae</taxon>
        <taxon>Castilleja</taxon>
    </lineage>
</organism>
<comment type="caution">
    <text evidence="8">The sequence shown here is derived from an EMBL/GenBank/DDBJ whole genome shotgun (WGS) entry which is preliminary data.</text>
</comment>
<evidence type="ECO:0000256" key="3">
    <source>
        <dbReference type="ARBA" id="ARBA00022824"/>
    </source>
</evidence>
<reference evidence="9" key="1">
    <citation type="journal article" date="2024" name="IScience">
        <title>Strigolactones Initiate the Formation of Haustorium-like Structures in Castilleja.</title>
        <authorList>
            <person name="Buerger M."/>
            <person name="Peterson D."/>
            <person name="Chory J."/>
        </authorList>
    </citation>
    <scope>NUCLEOTIDE SEQUENCE [LARGE SCALE GENOMIC DNA]</scope>
</reference>
<keyword evidence="4 6" id="KW-1133">Transmembrane helix</keyword>
<dbReference type="AlphaFoldDB" id="A0ABD3C3P8"/>
<name>A0ABD3C3P8_9LAMI</name>
<evidence type="ECO:0000256" key="6">
    <source>
        <dbReference type="SAM" id="Phobius"/>
    </source>
</evidence>
<accession>A0ABD3C3P8</accession>
<evidence type="ECO:0000256" key="2">
    <source>
        <dbReference type="ARBA" id="ARBA00022692"/>
    </source>
</evidence>
<dbReference type="Pfam" id="PF02453">
    <property type="entry name" value="Reticulon"/>
    <property type="match status" value="1"/>
</dbReference>
<evidence type="ECO:0000313" key="9">
    <source>
        <dbReference type="Proteomes" id="UP001632038"/>
    </source>
</evidence>
<evidence type="ECO:0000259" key="7">
    <source>
        <dbReference type="Pfam" id="PF02453"/>
    </source>
</evidence>
<dbReference type="Proteomes" id="UP001632038">
    <property type="component" value="Unassembled WGS sequence"/>
</dbReference>
<feature type="transmembrane region" description="Helical" evidence="6">
    <location>
        <begin position="35"/>
        <end position="53"/>
    </location>
</feature>
<evidence type="ECO:0000256" key="5">
    <source>
        <dbReference type="ARBA" id="ARBA00023136"/>
    </source>
</evidence>
<gene>
    <name evidence="8" type="primary">RTNLB18</name>
    <name evidence="8" type="ORF">CASFOL_032909</name>
</gene>
<proteinExistence type="predicted"/>
<dbReference type="InterPro" id="IPR003388">
    <property type="entry name" value="Reticulon"/>
</dbReference>
<dbReference type="PROSITE" id="PS51257">
    <property type="entry name" value="PROKAR_LIPOPROTEIN"/>
    <property type="match status" value="1"/>
</dbReference>
<protein>
    <submittedName>
        <fullName evidence="8">Reticulon-like protein B18</fullName>
    </submittedName>
</protein>
<evidence type="ECO:0000313" key="8">
    <source>
        <dbReference type="EMBL" id="KAL3624093.1"/>
    </source>
</evidence>
<feature type="domain" description="Reticulon" evidence="7">
    <location>
        <begin position="1"/>
        <end position="105"/>
    </location>
</feature>
<dbReference type="PANTHER" id="PTHR46626">
    <property type="entry name" value="RETICULON-LIKE PROTEIN B17"/>
    <property type="match status" value="1"/>
</dbReference>
<keyword evidence="2 6" id="KW-0812">Transmembrane</keyword>
<dbReference type="InterPro" id="IPR044647">
    <property type="entry name" value="RTNLB17/18/21"/>
</dbReference>
<comment type="subcellular location">
    <subcellularLocation>
        <location evidence="1">Endoplasmic reticulum membrane</location>
        <topology evidence="1">Multi-pass membrane protein</topology>
    </subcellularLocation>
</comment>